<dbReference type="PANTHER" id="PTHR40068">
    <property type="entry name" value="TRANSCRIPTION REPRESSOR NIAR-RELATED"/>
    <property type="match status" value="1"/>
</dbReference>
<dbReference type="InterPro" id="IPR004173">
    <property type="entry name" value="3H_domain"/>
</dbReference>
<reference evidence="4 5" key="1">
    <citation type="submission" date="2019-07" db="EMBL/GenBank/DDBJ databases">
        <title>Whole genome shotgun sequence of Sporosarcina luteola NBRC 105378.</title>
        <authorList>
            <person name="Hosoyama A."/>
            <person name="Uohara A."/>
            <person name="Ohji S."/>
            <person name="Ichikawa N."/>
        </authorList>
    </citation>
    <scope>NUCLEOTIDE SEQUENCE [LARGE SCALE GENOMIC DNA]</scope>
    <source>
        <strain evidence="4 5">NBRC 105378</strain>
    </source>
</reference>
<dbReference type="InterPro" id="IPR013196">
    <property type="entry name" value="HTH_11"/>
</dbReference>
<feature type="binding site" evidence="1">
    <location>
        <position position="86"/>
    </location>
    <ligand>
        <name>Ni(2+)</name>
        <dbReference type="ChEBI" id="CHEBI:49786"/>
    </ligand>
</feature>
<dbReference type="GO" id="GO:0046872">
    <property type="term" value="F:metal ion binding"/>
    <property type="evidence" value="ECO:0007669"/>
    <property type="project" value="UniProtKB-KW"/>
</dbReference>
<feature type="binding site" evidence="1">
    <location>
        <position position="154"/>
    </location>
    <ligand>
        <name>Ni(2+)</name>
        <dbReference type="ChEBI" id="CHEBI:49786"/>
    </ligand>
</feature>
<comment type="caution">
    <text evidence="4">The sequence shown here is derived from an EMBL/GenBank/DDBJ whole genome shotgun (WGS) entry which is preliminary data.</text>
</comment>
<dbReference type="Gene3D" id="3.30.1340.20">
    <property type="entry name" value="3H domain"/>
    <property type="match status" value="1"/>
</dbReference>
<keyword evidence="1" id="KW-0533">Nickel</keyword>
<evidence type="ECO:0000256" key="1">
    <source>
        <dbReference type="PIRSR" id="PIRSR037847-1"/>
    </source>
</evidence>
<keyword evidence="1" id="KW-0479">Metal-binding</keyword>
<feature type="domain" description="Helix-turn-helix type 11" evidence="3">
    <location>
        <begin position="14"/>
        <end position="66"/>
    </location>
</feature>
<dbReference type="InterPro" id="IPR026043">
    <property type="entry name" value="NadR"/>
</dbReference>
<dbReference type="Pfam" id="PF08279">
    <property type="entry name" value="HTH_11"/>
    <property type="match status" value="1"/>
</dbReference>
<dbReference type="AlphaFoldDB" id="A0A511Z8A4"/>
<evidence type="ECO:0000313" key="4">
    <source>
        <dbReference type="EMBL" id="GEN83663.1"/>
    </source>
</evidence>
<accession>A0A511Z8A4</accession>
<dbReference type="Pfam" id="PF02829">
    <property type="entry name" value="3H"/>
    <property type="match status" value="1"/>
</dbReference>
<dbReference type="Gene3D" id="1.10.10.10">
    <property type="entry name" value="Winged helix-like DNA-binding domain superfamily/Winged helix DNA-binding domain"/>
    <property type="match status" value="1"/>
</dbReference>
<dbReference type="Proteomes" id="UP000321901">
    <property type="component" value="Unassembled WGS sequence"/>
</dbReference>
<gene>
    <name evidence="4" type="ORF">SLU01_19750</name>
</gene>
<dbReference type="InterPro" id="IPR035922">
    <property type="entry name" value="3H_dom_sf"/>
</dbReference>
<organism evidence="4 5">
    <name type="scientific">Sporosarcina luteola</name>
    <dbReference type="NCBI Taxonomy" id="582850"/>
    <lineage>
        <taxon>Bacteria</taxon>
        <taxon>Bacillati</taxon>
        <taxon>Bacillota</taxon>
        <taxon>Bacilli</taxon>
        <taxon>Bacillales</taxon>
        <taxon>Caryophanaceae</taxon>
        <taxon>Sporosarcina</taxon>
    </lineage>
</organism>
<dbReference type="PIRSF" id="PIRSF037847">
    <property type="entry name" value="NiaR"/>
    <property type="match status" value="1"/>
</dbReference>
<name>A0A511Z8A4_9BACL</name>
<protein>
    <submittedName>
        <fullName evidence="4">Transcriptional regulator</fullName>
    </submittedName>
</protein>
<dbReference type="EMBL" id="BJYL01000024">
    <property type="protein sequence ID" value="GEN83663.1"/>
    <property type="molecule type" value="Genomic_DNA"/>
</dbReference>
<dbReference type="SUPFAM" id="SSF46785">
    <property type="entry name" value="Winged helix' DNA-binding domain"/>
    <property type="match status" value="1"/>
</dbReference>
<dbReference type="SUPFAM" id="SSF75500">
    <property type="entry name" value="Putative transcriptional regulator TM1602, C-terminal domain"/>
    <property type="match status" value="1"/>
</dbReference>
<evidence type="ECO:0000313" key="5">
    <source>
        <dbReference type="Proteomes" id="UP000321901"/>
    </source>
</evidence>
<evidence type="ECO:0000259" key="2">
    <source>
        <dbReference type="Pfam" id="PF02829"/>
    </source>
</evidence>
<dbReference type="InterPro" id="IPR036390">
    <property type="entry name" value="WH_DNA-bd_sf"/>
</dbReference>
<feature type="binding site" evidence="1">
    <location>
        <position position="94"/>
    </location>
    <ligand>
        <name>Ni(2+)</name>
        <dbReference type="ChEBI" id="CHEBI:49786"/>
    </ligand>
</feature>
<feature type="domain" description="3H" evidence="2">
    <location>
        <begin position="83"/>
        <end position="179"/>
    </location>
</feature>
<evidence type="ECO:0000259" key="3">
    <source>
        <dbReference type="Pfam" id="PF08279"/>
    </source>
</evidence>
<dbReference type="PANTHER" id="PTHR40068:SF1">
    <property type="entry name" value="TRANSCRIPTION REPRESSOR NIAR-RELATED"/>
    <property type="match status" value="1"/>
</dbReference>
<feature type="binding site" evidence="1">
    <location>
        <position position="156"/>
    </location>
    <ligand>
        <name>Ni(2+)</name>
        <dbReference type="ChEBI" id="CHEBI:49786"/>
    </ligand>
</feature>
<dbReference type="InterPro" id="IPR036388">
    <property type="entry name" value="WH-like_DNA-bd_sf"/>
</dbReference>
<dbReference type="RefSeq" id="WP_373866408.1">
    <property type="nucleotide sequence ID" value="NZ_BJYL01000024.1"/>
</dbReference>
<keyword evidence="5" id="KW-1185">Reference proteome</keyword>
<sequence>MIVSGIEKMPGEERRQLILETLQKAEKPMTGKELGDLTNVSRQVIVGDITLLKAKNEPIIATSQGYMYMHAQEGPGKIERTLVCHHAPEQTEEELNILVDHGLTVKDVKIEHPVYGDLSASIMVSNRQEVKEFMRRIQEANAVYLSKLAEEGIHLHTVIAETEQQIKNAEIALKQAGILGE</sequence>
<proteinExistence type="predicted"/>